<evidence type="ECO:0000256" key="2">
    <source>
        <dbReference type="ARBA" id="ARBA00023008"/>
    </source>
</evidence>
<dbReference type="InterPro" id="IPR003782">
    <property type="entry name" value="SCO1/SenC"/>
</dbReference>
<keyword evidence="5" id="KW-1133">Transmembrane helix</keyword>
<evidence type="ECO:0000256" key="1">
    <source>
        <dbReference type="ARBA" id="ARBA00010996"/>
    </source>
</evidence>
<dbReference type="GO" id="GO:0046872">
    <property type="term" value="F:metal ion binding"/>
    <property type="evidence" value="ECO:0007669"/>
    <property type="project" value="UniProtKB-KW"/>
</dbReference>
<evidence type="ECO:0000259" key="7">
    <source>
        <dbReference type="PROSITE" id="PS51352"/>
    </source>
</evidence>
<name>A0A809RVI5_9PROT</name>
<proteinExistence type="inferred from homology"/>
<keyword evidence="3" id="KW-0479">Metal-binding</keyword>
<gene>
    <name evidence="8" type="ORF">DSYM_09150</name>
</gene>
<dbReference type="PANTHER" id="PTHR12151">
    <property type="entry name" value="ELECTRON TRANSPORT PROTIN SCO1/SENC FAMILY MEMBER"/>
    <property type="match status" value="1"/>
</dbReference>
<feature type="binding site" evidence="3">
    <location>
        <position position="100"/>
    </location>
    <ligand>
        <name>Cu cation</name>
        <dbReference type="ChEBI" id="CHEBI:23378"/>
    </ligand>
</feature>
<evidence type="ECO:0000256" key="3">
    <source>
        <dbReference type="PIRSR" id="PIRSR603782-1"/>
    </source>
</evidence>
<evidence type="ECO:0000313" key="9">
    <source>
        <dbReference type="Proteomes" id="UP000662914"/>
    </source>
</evidence>
<reference evidence="8" key="1">
    <citation type="journal article" name="DNA Res.">
        <title>The physiological potential of anammox bacteria as revealed by their core genome structure.</title>
        <authorList>
            <person name="Okubo T."/>
            <person name="Toyoda A."/>
            <person name="Fukuhara K."/>
            <person name="Uchiyama I."/>
            <person name="Harigaya Y."/>
            <person name="Kuroiwa M."/>
            <person name="Suzuki T."/>
            <person name="Murakami Y."/>
            <person name="Suwa Y."/>
            <person name="Takami H."/>
        </authorList>
    </citation>
    <scope>NUCLEOTIDE SEQUENCE</scope>
    <source>
        <strain evidence="8">317325-3</strain>
    </source>
</reference>
<comment type="similarity">
    <text evidence="1">Belongs to the SCO1/2 family.</text>
</comment>
<dbReference type="SUPFAM" id="SSF52833">
    <property type="entry name" value="Thioredoxin-like"/>
    <property type="match status" value="1"/>
</dbReference>
<feature type="binding site" evidence="3">
    <location>
        <position position="96"/>
    </location>
    <ligand>
        <name>Cu cation</name>
        <dbReference type="ChEBI" id="CHEBI:23378"/>
    </ligand>
</feature>
<evidence type="ECO:0000256" key="6">
    <source>
        <dbReference type="SAM" id="SignalP"/>
    </source>
</evidence>
<dbReference type="PANTHER" id="PTHR12151:SF25">
    <property type="entry name" value="LINALOOL DEHYDRATASE_ISOMERASE DOMAIN-CONTAINING PROTEIN"/>
    <property type="match status" value="1"/>
</dbReference>
<feature type="domain" description="Thioredoxin" evidence="7">
    <location>
        <begin position="58"/>
        <end position="220"/>
    </location>
</feature>
<feature type="signal peptide" evidence="6">
    <location>
        <begin position="1"/>
        <end position="27"/>
    </location>
</feature>
<dbReference type="InterPro" id="IPR013766">
    <property type="entry name" value="Thioredoxin_domain"/>
</dbReference>
<keyword evidence="5" id="KW-0472">Membrane</keyword>
<dbReference type="Pfam" id="PF02630">
    <property type="entry name" value="SCO1-SenC"/>
    <property type="match status" value="1"/>
</dbReference>
<accession>A0A809RVI5</accession>
<keyword evidence="6" id="KW-0732">Signal</keyword>
<dbReference type="PROSITE" id="PS51257">
    <property type="entry name" value="PROKAR_LIPOPROTEIN"/>
    <property type="match status" value="1"/>
</dbReference>
<keyword evidence="5" id="KW-0812">Transmembrane</keyword>
<dbReference type="InterPro" id="IPR036249">
    <property type="entry name" value="Thioredoxin-like_sf"/>
</dbReference>
<evidence type="ECO:0000256" key="5">
    <source>
        <dbReference type="SAM" id="Phobius"/>
    </source>
</evidence>
<dbReference type="Proteomes" id="UP000662914">
    <property type="component" value="Chromosome"/>
</dbReference>
<sequence length="289" mass="31721">MRIFRCSHAIYCALLLACASASFSAQHGGKVASRPLDPAAAPNVPVLDEAKALQLSQSVLNRPVGDFTLLDRSEKPVRLADYRGKPLLVSFIYTGCFEVCPTTTRNLQKAVTQTVAVIGTDRFNVVSIGFNQPFDSPAAMKAFAKQNGIVFPNWEFLSPAPAIVDDLTKSFGFSYAPTPAGFDHIVQVTLVDANGVIYRQIYGEALIVEQLVKPLKELVTGAPVSQTDAIADLLDRVRILCSVYDPKTGQYRVSYGIVFEIAGFLTFLIFIVWYLAKELRLRNRKNPGV</sequence>
<feature type="binding site" evidence="3">
    <location>
        <position position="184"/>
    </location>
    <ligand>
        <name>Cu cation</name>
        <dbReference type="ChEBI" id="CHEBI:23378"/>
    </ligand>
</feature>
<keyword evidence="4" id="KW-1015">Disulfide bond</keyword>
<dbReference type="EMBL" id="AP021857">
    <property type="protein sequence ID" value="BBO20216.1"/>
    <property type="molecule type" value="Genomic_DNA"/>
</dbReference>
<feature type="disulfide bond" description="Redox-active" evidence="4">
    <location>
        <begin position="96"/>
        <end position="100"/>
    </location>
</feature>
<evidence type="ECO:0000313" key="8">
    <source>
        <dbReference type="EMBL" id="BBO20216.1"/>
    </source>
</evidence>
<dbReference type="CDD" id="cd02968">
    <property type="entry name" value="SCO"/>
    <property type="match status" value="1"/>
</dbReference>
<organism evidence="8 9">
    <name type="scientific">Candidatus Desulfobacillus denitrificans</name>
    <dbReference type="NCBI Taxonomy" id="2608985"/>
    <lineage>
        <taxon>Bacteria</taxon>
        <taxon>Pseudomonadati</taxon>
        <taxon>Pseudomonadota</taxon>
        <taxon>Betaproteobacteria</taxon>
        <taxon>Candidatus Desulfobacillus</taxon>
    </lineage>
</organism>
<dbReference type="PROSITE" id="PS51352">
    <property type="entry name" value="THIOREDOXIN_2"/>
    <property type="match status" value="1"/>
</dbReference>
<dbReference type="AlphaFoldDB" id="A0A809RVI5"/>
<keyword evidence="2 3" id="KW-0186">Copper</keyword>
<feature type="transmembrane region" description="Helical" evidence="5">
    <location>
        <begin position="253"/>
        <end position="276"/>
    </location>
</feature>
<feature type="chain" id="PRO_5035160517" evidence="6">
    <location>
        <begin position="28"/>
        <end position="289"/>
    </location>
</feature>
<protein>
    <submittedName>
        <fullName evidence="8">Redoxin domain-containing protein</fullName>
    </submittedName>
</protein>
<evidence type="ECO:0000256" key="4">
    <source>
        <dbReference type="PIRSR" id="PIRSR603782-2"/>
    </source>
</evidence>
<dbReference type="Gene3D" id="3.40.30.10">
    <property type="entry name" value="Glutaredoxin"/>
    <property type="match status" value="1"/>
</dbReference>
<dbReference type="KEGG" id="ddz:DSYM_09150"/>